<evidence type="ECO:0000313" key="1">
    <source>
        <dbReference type="EMBL" id="CAH2210349.1"/>
    </source>
</evidence>
<dbReference type="Proteomes" id="UP000838756">
    <property type="component" value="Unassembled WGS sequence"/>
</dbReference>
<dbReference type="EMBL" id="CAKXAJ010007304">
    <property type="protein sequence ID" value="CAH2210349.1"/>
    <property type="molecule type" value="Genomic_DNA"/>
</dbReference>
<proteinExistence type="predicted"/>
<evidence type="ECO:0000313" key="2">
    <source>
        <dbReference type="Proteomes" id="UP000838756"/>
    </source>
</evidence>
<comment type="caution">
    <text evidence="1">The sequence shown here is derived from an EMBL/GenBank/DDBJ whole genome shotgun (WGS) entry which is preliminary data.</text>
</comment>
<protein>
    <submittedName>
        <fullName evidence="1">Jg1553 protein</fullName>
    </submittedName>
</protein>
<dbReference type="AlphaFoldDB" id="A0A8S4QIB1"/>
<reference evidence="1" key="1">
    <citation type="submission" date="2022-03" db="EMBL/GenBank/DDBJ databases">
        <authorList>
            <person name="Lindestad O."/>
        </authorList>
    </citation>
    <scope>NUCLEOTIDE SEQUENCE</scope>
</reference>
<accession>A0A8S4QIB1</accession>
<gene>
    <name evidence="1" type="primary">jg1553</name>
    <name evidence="1" type="ORF">PAEG_LOCUS2259</name>
</gene>
<sequence length="144" mass="16501">MKVLPIITTLGIVVGDPSVAPIAAHYRSLDFGWRRRTDKRSVGRPPSRGAAGNQRRRTVYFGTLRKASRRQSVEVMSSGGPITKYIFVRLYSKRKKVVSLLIRSFPFNQWYKHNGRTACKLYPPIPTIRFSSIHRIDFLYSTDS</sequence>
<organism evidence="1 2">
    <name type="scientific">Pararge aegeria aegeria</name>
    <dbReference type="NCBI Taxonomy" id="348720"/>
    <lineage>
        <taxon>Eukaryota</taxon>
        <taxon>Metazoa</taxon>
        <taxon>Ecdysozoa</taxon>
        <taxon>Arthropoda</taxon>
        <taxon>Hexapoda</taxon>
        <taxon>Insecta</taxon>
        <taxon>Pterygota</taxon>
        <taxon>Neoptera</taxon>
        <taxon>Endopterygota</taxon>
        <taxon>Lepidoptera</taxon>
        <taxon>Glossata</taxon>
        <taxon>Ditrysia</taxon>
        <taxon>Papilionoidea</taxon>
        <taxon>Nymphalidae</taxon>
        <taxon>Satyrinae</taxon>
        <taxon>Satyrini</taxon>
        <taxon>Parargina</taxon>
        <taxon>Pararge</taxon>
    </lineage>
</organism>
<name>A0A8S4QIB1_9NEOP</name>
<keyword evidence="2" id="KW-1185">Reference proteome</keyword>